<gene>
    <name evidence="4" type="primary">PSEN1</name>
</gene>
<name>A0A4W2D2N8_BOBOX</name>
<keyword evidence="3" id="KW-0812">Transmembrane</keyword>
<dbReference type="AlphaFoldDB" id="A0A4W2D2N8"/>
<dbReference type="PANTHER" id="PTHR10202">
    <property type="entry name" value="PRESENILIN"/>
    <property type="match status" value="1"/>
</dbReference>
<dbReference type="Ensembl" id="ENSBIXT00000034412.1">
    <property type="protein sequence ID" value="ENSBIXP00000020060.1"/>
    <property type="gene ID" value="ENSBIXG00000002663.1"/>
</dbReference>
<evidence type="ECO:0000313" key="5">
    <source>
        <dbReference type="Proteomes" id="UP000314981"/>
    </source>
</evidence>
<proteinExistence type="predicted"/>
<evidence type="ECO:0000256" key="2">
    <source>
        <dbReference type="SAM" id="MobiDB-lite"/>
    </source>
</evidence>
<dbReference type="Pfam" id="PF01080">
    <property type="entry name" value="Presenilin"/>
    <property type="match status" value="1"/>
</dbReference>
<dbReference type="InterPro" id="IPR002031">
    <property type="entry name" value="Pept_A22A_PS1"/>
</dbReference>
<dbReference type="GO" id="GO:0007219">
    <property type="term" value="P:Notch signaling pathway"/>
    <property type="evidence" value="ECO:0007669"/>
    <property type="project" value="TreeGrafter"/>
</dbReference>
<organism evidence="4 5">
    <name type="scientific">Bos indicus x Bos taurus</name>
    <name type="common">Hybrid cattle</name>
    <dbReference type="NCBI Taxonomy" id="30522"/>
    <lineage>
        <taxon>Eukaryota</taxon>
        <taxon>Metazoa</taxon>
        <taxon>Chordata</taxon>
        <taxon>Craniata</taxon>
        <taxon>Vertebrata</taxon>
        <taxon>Euteleostomi</taxon>
        <taxon>Mammalia</taxon>
        <taxon>Eutheria</taxon>
        <taxon>Laurasiatheria</taxon>
        <taxon>Artiodactyla</taxon>
        <taxon>Ruminantia</taxon>
        <taxon>Pecora</taxon>
        <taxon>Bovidae</taxon>
        <taxon>Bovinae</taxon>
        <taxon>Bos</taxon>
    </lineage>
</organism>
<dbReference type="PRINTS" id="PR01073">
    <property type="entry name" value="PRESENILIN1"/>
</dbReference>
<dbReference type="GO" id="GO:0042500">
    <property type="term" value="F:aspartic endopeptidase activity, intramembrane cleaving"/>
    <property type="evidence" value="ECO:0007669"/>
    <property type="project" value="InterPro"/>
</dbReference>
<dbReference type="GO" id="GO:0035556">
    <property type="term" value="P:intracellular signal transduction"/>
    <property type="evidence" value="ECO:0007669"/>
    <property type="project" value="InterPro"/>
</dbReference>
<keyword evidence="5" id="KW-1185">Reference proteome</keyword>
<dbReference type="GO" id="GO:0070765">
    <property type="term" value="C:gamma-secretase complex"/>
    <property type="evidence" value="ECO:0007669"/>
    <property type="project" value="TreeGrafter"/>
</dbReference>
<keyword evidence="3" id="KW-1133">Transmembrane helix</keyword>
<feature type="region of interest" description="Disordered" evidence="2">
    <location>
        <begin position="1"/>
        <end position="68"/>
    </location>
</feature>
<dbReference type="PANTHER" id="PTHR10202:SF18">
    <property type="entry name" value="PRESENILIN-1"/>
    <property type="match status" value="1"/>
</dbReference>
<feature type="compositionally biased region" description="Polar residues" evidence="2">
    <location>
        <begin position="48"/>
        <end position="57"/>
    </location>
</feature>
<comment type="subcellular location">
    <subcellularLocation>
        <location evidence="1">Early endosome membrane</location>
        <topology evidence="1">Multi-pass membrane protein</topology>
    </subcellularLocation>
</comment>
<dbReference type="GO" id="GO:0006509">
    <property type="term" value="P:membrane protein ectodomain proteolysis"/>
    <property type="evidence" value="ECO:0007669"/>
    <property type="project" value="TreeGrafter"/>
</dbReference>
<keyword evidence="3" id="KW-0472">Membrane</keyword>
<dbReference type="GO" id="GO:0031901">
    <property type="term" value="C:early endosome membrane"/>
    <property type="evidence" value="ECO:0007669"/>
    <property type="project" value="UniProtKB-SubCell"/>
</dbReference>
<dbReference type="GO" id="GO:0055074">
    <property type="term" value="P:calcium ion homeostasis"/>
    <property type="evidence" value="ECO:0007669"/>
    <property type="project" value="TreeGrafter"/>
</dbReference>
<dbReference type="InterPro" id="IPR001108">
    <property type="entry name" value="Peptidase_A22A"/>
</dbReference>
<reference evidence="4 5" key="1">
    <citation type="submission" date="2018-11" db="EMBL/GenBank/DDBJ databases">
        <title>Haplotype-resolved cattle genomes.</title>
        <authorList>
            <person name="Low W.Y."/>
            <person name="Tearle R."/>
            <person name="Bickhart D.M."/>
            <person name="Rosen B.D."/>
            <person name="Koren S."/>
            <person name="Rhie A."/>
            <person name="Hiendleder S."/>
            <person name="Phillippy A.M."/>
            <person name="Smith T.P.L."/>
            <person name="Williams J.L."/>
        </authorList>
    </citation>
    <scope>NUCLEOTIDE SEQUENCE [LARGE SCALE GENOMIC DNA]</scope>
</reference>
<feature type="transmembrane region" description="Helical" evidence="3">
    <location>
        <begin position="134"/>
        <end position="157"/>
    </location>
</feature>
<dbReference type="GO" id="GO:0016485">
    <property type="term" value="P:protein processing"/>
    <property type="evidence" value="ECO:0007669"/>
    <property type="project" value="InterPro"/>
</dbReference>
<sequence>MTELPAPLSYFQNAQMSEDNHLSNTVRSQNDSRERHEHGNERRRRGNTESVSNGRAPSSSQQVVEQEEEEDEELTLKYGAKHVIMLFVPVTLCMVVVVATIKSVSFYTRKDGQLIYTPFTEDTETVAQRALHSILNAVIMISVIVIMTILLVVLYKYRCYKVSMRHRALLSTIFFFPIIL</sequence>
<evidence type="ECO:0000256" key="3">
    <source>
        <dbReference type="SAM" id="Phobius"/>
    </source>
</evidence>
<feature type="compositionally biased region" description="Polar residues" evidence="2">
    <location>
        <begin position="10"/>
        <end position="29"/>
    </location>
</feature>
<reference evidence="4" key="2">
    <citation type="submission" date="2025-08" db="UniProtKB">
        <authorList>
            <consortium name="Ensembl"/>
        </authorList>
    </citation>
    <scope>IDENTIFICATION</scope>
</reference>
<dbReference type="Proteomes" id="UP000314981">
    <property type="component" value="Chromosome 10"/>
</dbReference>
<evidence type="ECO:0000313" key="4">
    <source>
        <dbReference type="Ensembl" id="ENSBIXP00000020060.1"/>
    </source>
</evidence>
<reference evidence="4" key="3">
    <citation type="submission" date="2025-09" db="UniProtKB">
        <authorList>
            <consortium name="Ensembl"/>
        </authorList>
    </citation>
    <scope>IDENTIFICATION</scope>
</reference>
<dbReference type="GO" id="GO:0034205">
    <property type="term" value="P:amyloid-beta formation"/>
    <property type="evidence" value="ECO:0007669"/>
    <property type="project" value="TreeGrafter"/>
</dbReference>
<accession>A0A4W2D2N8</accession>
<feature type="compositionally biased region" description="Basic and acidic residues" evidence="2">
    <location>
        <begin position="30"/>
        <end position="40"/>
    </location>
</feature>
<feature type="transmembrane region" description="Helical" evidence="3">
    <location>
        <begin position="83"/>
        <end position="101"/>
    </location>
</feature>
<evidence type="ECO:0000256" key="1">
    <source>
        <dbReference type="ARBA" id="ARBA00004520"/>
    </source>
</evidence>
<protein>
    <submittedName>
        <fullName evidence="4">Presenilin 1</fullName>
    </submittedName>
</protein>